<protein>
    <recommendedName>
        <fullName evidence="2">Peptidase M20 dimerisation domain-containing protein</fullName>
    </recommendedName>
</protein>
<dbReference type="InterPro" id="IPR002933">
    <property type="entry name" value="Peptidase_M20"/>
</dbReference>
<dbReference type="InterPro" id="IPR011650">
    <property type="entry name" value="Peptidase_M20_dimer"/>
</dbReference>
<feature type="domain" description="Peptidase M20 dimerisation" evidence="2">
    <location>
        <begin position="87"/>
        <end position="184"/>
    </location>
</feature>
<dbReference type="PANTHER" id="PTHR11014">
    <property type="entry name" value="PEPTIDASE M20 FAMILY MEMBER"/>
    <property type="match status" value="1"/>
</dbReference>
<evidence type="ECO:0000313" key="4">
    <source>
        <dbReference type="Proteomes" id="UP000018415"/>
    </source>
</evidence>
<name>V2UDN0_9GAMM</name>
<evidence type="ECO:0000256" key="1">
    <source>
        <dbReference type="ARBA" id="ARBA00022801"/>
    </source>
</evidence>
<proteinExistence type="predicted"/>
<dbReference type="SUPFAM" id="SSF55031">
    <property type="entry name" value="Bacterial exopeptidase dimerisation domain"/>
    <property type="match status" value="1"/>
</dbReference>
<dbReference type="Proteomes" id="UP000018415">
    <property type="component" value="Unassembled WGS sequence"/>
</dbReference>
<comment type="caution">
    <text evidence="3">The sequence shown here is derived from an EMBL/GenBank/DDBJ whole genome shotgun (WGS) entry which is preliminary data.</text>
</comment>
<evidence type="ECO:0000313" key="3">
    <source>
        <dbReference type="EMBL" id="ESK48627.1"/>
    </source>
</evidence>
<keyword evidence="1" id="KW-0378">Hydrolase</keyword>
<dbReference type="Gene3D" id="3.40.630.10">
    <property type="entry name" value="Zn peptidases"/>
    <property type="match status" value="1"/>
</dbReference>
<dbReference type="Gene3D" id="3.30.70.360">
    <property type="match status" value="1"/>
</dbReference>
<accession>V2UDN0</accession>
<dbReference type="HOGENOM" id="CLU_023257_0_1_6"/>
<dbReference type="GO" id="GO:0016787">
    <property type="term" value="F:hydrolase activity"/>
    <property type="evidence" value="ECO:0007669"/>
    <property type="project" value="UniProtKB-KW"/>
</dbReference>
<keyword evidence="4" id="KW-1185">Reference proteome</keyword>
<dbReference type="PATRIC" id="fig|1341679.3.peg.1260"/>
<evidence type="ECO:0000259" key="2">
    <source>
        <dbReference type="Pfam" id="PF07687"/>
    </source>
</evidence>
<dbReference type="SUPFAM" id="SSF53187">
    <property type="entry name" value="Zn-dependent exopeptidases"/>
    <property type="match status" value="1"/>
</dbReference>
<dbReference type="eggNOG" id="COG1473">
    <property type="taxonomic scope" value="Bacteria"/>
</dbReference>
<dbReference type="Pfam" id="PF07687">
    <property type="entry name" value="M20_dimer"/>
    <property type="match status" value="1"/>
</dbReference>
<dbReference type="EMBL" id="AYET01000002">
    <property type="protein sequence ID" value="ESK48627.1"/>
    <property type="molecule type" value="Genomic_DNA"/>
</dbReference>
<reference evidence="3 4" key="1">
    <citation type="submission" date="2013-10" db="EMBL/GenBank/DDBJ databases">
        <title>The Genome Sequence of Acinetobacter indicus CIP 110367.</title>
        <authorList>
            <consortium name="The Broad Institute Genomics Platform"/>
            <consortium name="The Broad Institute Genome Sequencing Center for Infectious Disease"/>
            <person name="Cerqueira G."/>
            <person name="Feldgarden M."/>
            <person name="Courvalin P."/>
            <person name="Grillot-Courvalin C."/>
            <person name="Clermont D."/>
            <person name="Rocha E."/>
            <person name="Yoon E.-J."/>
            <person name="Nemec A."/>
            <person name="Young S.K."/>
            <person name="Zeng Q."/>
            <person name="Gargeya S."/>
            <person name="Fitzgerald M."/>
            <person name="Abouelleil A."/>
            <person name="Alvarado L."/>
            <person name="Berlin A.M."/>
            <person name="Chapman S.B."/>
            <person name="Gainer-Dewar J."/>
            <person name="Goldberg J."/>
            <person name="Gnerre S."/>
            <person name="Griggs A."/>
            <person name="Gujja S."/>
            <person name="Hansen M."/>
            <person name="Howarth C."/>
            <person name="Imamovic A."/>
            <person name="Ireland A."/>
            <person name="Larimer J."/>
            <person name="McCowan C."/>
            <person name="Murphy C."/>
            <person name="Pearson M."/>
            <person name="Poon T.W."/>
            <person name="Priest M."/>
            <person name="Roberts A."/>
            <person name="Saif S."/>
            <person name="Shea T."/>
            <person name="Sykes S."/>
            <person name="Wortman J."/>
            <person name="Nusbaum C."/>
            <person name="Birren B."/>
        </authorList>
    </citation>
    <scope>NUCLEOTIDE SEQUENCE [LARGE SCALE GENOMIC DNA]</scope>
    <source>
        <strain evidence="3 4">CIP 110367</strain>
    </source>
</reference>
<dbReference type="Pfam" id="PF01546">
    <property type="entry name" value="Peptidase_M20"/>
    <property type="match status" value="1"/>
</dbReference>
<gene>
    <name evidence="3" type="ORF">P253_01273</name>
</gene>
<dbReference type="NCBIfam" id="TIGR01891">
    <property type="entry name" value="amidohydrolases"/>
    <property type="match status" value="1"/>
</dbReference>
<sequence>MLLGAAKALAENKDKIAGTVVFVFQPAEEGGADIDNFLNGDQVGARKIIADGALNNPKPEVIFGMHVMAGMPSGNIFYKDGAALNSADGIRVTLTGQQVHGSMPWKGRDSIVAAADIIQNLQTMVSRRADLSNGMGVVSIGQIQGGTSGNILPEQVSMIGTIRSNHEDIRQSIYKNLPTMIDHTAQANDVKAKVEISPYAPVTTNDKTLTELMAPSLIQAAGEGKAHVLEHNQSASEDFSYYGQLMPSLFVFLGATPADQDMSKAAPNHNPYFIVDDKTLKTGVESHMRFILDYPKVASQVQSAWKAKK</sequence>
<dbReference type="AlphaFoldDB" id="V2UDN0"/>
<dbReference type="InterPro" id="IPR017439">
    <property type="entry name" value="Amidohydrolase"/>
</dbReference>
<dbReference type="PANTHER" id="PTHR11014:SF63">
    <property type="entry name" value="METALLOPEPTIDASE, PUTATIVE (AFU_ORTHOLOGUE AFUA_6G09600)-RELATED"/>
    <property type="match status" value="1"/>
</dbReference>
<organism evidence="3 4">
    <name type="scientific">Acinetobacter indicus CIP 110367</name>
    <dbReference type="NCBI Taxonomy" id="1341679"/>
    <lineage>
        <taxon>Bacteria</taxon>
        <taxon>Pseudomonadati</taxon>
        <taxon>Pseudomonadota</taxon>
        <taxon>Gammaproteobacteria</taxon>
        <taxon>Moraxellales</taxon>
        <taxon>Moraxellaceae</taxon>
        <taxon>Acinetobacter</taxon>
    </lineage>
</organism>
<dbReference type="InterPro" id="IPR036264">
    <property type="entry name" value="Bact_exopeptidase_dim_dom"/>
</dbReference>